<keyword evidence="2" id="KW-1185">Reference proteome</keyword>
<reference evidence="1 2" key="1">
    <citation type="submission" date="2014-04" db="EMBL/GenBank/DDBJ databases">
        <authorList>
            <consortium name="DOE Joint Genome Institute"/>
            <person name="Kuo A."/>
            <person name="Kohler A."/>
            <person name="Nagy L.G."/>
            <person name="Floudas D."/>
            <person name="Copeland A."/>
            <person name="Barry K.W."/>
            <person name="Cichocki N."/>
            <person name="Veneault-Fourrey C."/>
            <person name="LaButti K."/>
            <person name="Lindquist E.A."/>
            <person name="Lipzen A."/>
            <person name="Lundell T."/>
            <person name="Morin E."/>
            <person name="Murat C."/>
            <person name="Sun H."/>
            <person name="Tunlid A."/>
            <person name="Henrissat B."/>
            <person name="Grigoriev I.V."/>
            <person name="Hibbett D.S."/>
            <person name="Martin F."/>
            <person name="Nordberg H.P."/>
            <person name="Cantor M.N."/>
            <person name="Hua S.X."/>
        </authorList>
    </citation>
    <scope>NUCLEOTIDE SEQUENCE [LARGE SCALE GENOMIC DNA]</scope>
    <source>
        <strain evidence="1 2">LaAM-08-1</strain>
    </source>
</reference>
<evidence type="ECO:0000313" key="1">
    <source>
        <dbReference type="EMBL" id="KIK01781.1"/>
    </source>
</evidence>
<gene>
    <name evidence="1" type="ORF">K443DRAFT_551331</name>
</gene>
<accession>A0A0C9X9V5</accession>
<name>A0A0C9X9V5_9AGAR</name>
<dbReference type="EMBL" id="KN838602">
    <property type="protein sequence ID" value="KIK01781.1"/>
    <property type="molecule type" value="Genomic_DNA"/>
</dbReference>
<sequence length="164" mass="18273">MHRSPGSLQRCGRVCAHLAVLVLHPHILEQARRARLIRRRVRVTPGPRVQECPHLCLCHYICILVVGSSLLLHGGSSPSINTPRTTYPPPSAYPLNSLSLDKTLDSSKERLRDRMVRGGCWGWGWHSEMEGKGKLELGLEDDFAQGEEGEHSLDILHPRSSSST</sequence>
<dbReference type="HOGENOM" id="CLU_1619306_0_0_1"/>
<protein>
    <submittedName>
        <fullName evidence="1">Uncharacterized protein</fullName>
    </submittedName>
</protein>
<proteinExistence type="predicted"/>
<dbReference type="AlphaFoldDB" id="A0A0C9X9V5"/>
<evidence type="ECO:0000313" key="2">
    <source>
        <dbReference type="Proteomes" id="UP000054477"/>
    </source>
</evidence>
<dbReference type="Proteomes" id="UP000054477">
    <property type="component" value="Unassembled WGS sequence"/>
</dbReference>
<reference evidence="2" key="2">
    <citation type="submission" date="2015-01" db="EMBL/GenBank/DDBJ databases">
        <title>Evolutionary Origins and Diversification of the Mycorrhizal Mutualists.</title>
        <authorList>
            <consortium name="DOE Joint Genome Institute"/>
            <consortium name="Mycorrhizal Genomics Consortium"/>
            <person name="Kohler A."/>
            <person name="Kuo A."/>
            <person name="Nagy L.G."/>
            <person name="Floudas D."/>
            <person name="Copeland A."/>
            <person name="Barry K.W."/>
            <person name="Cichocki N."/>
            <person name="Veneault-Fourrey C."/>
            <person name="LaButti K."/>
            <person name="Lindquist E.A."/>
            <person name="Lipzen A."/>
            <person name="Lundell T."/>
            <person name="Morin E."/>
            <person name="Murat C."/>
            <person name="Riley R."/>
            <person name="Ohm R."/>
            <person name="Sun H."/>
            <person name="Tunlid A."/>
            <person name="Henrissat B."/>
            <person name="Grigoriev I.V."/>
            <person name="Hibbett D.S."/>
            <person name="Martin F."/>
        </authorList>
    </citation>
    <scope>NUCLEOTIDE SEQUENCE [LARGE SCALE GENOMIC DNA]</scope>
    <source>
        <strain evidence="2">LaAM-08-1</strain>
    </source>
</reference>
<organism evidence="1 2">
    <name type="scientific">Laccaria amethystina LaAM-08-1</name>
    <dbReference type="NCBI Taxonomy" id="1095629"/>
    <lineage>
        <taxon>Eukaryota</taxon>
        <taxon>Fungi</taxon>
        <taxon>Dikarya</taxon>
        <taxon>Basidiomycota</taxon>
        <taxon>Agaricomycotina</taxon>
        <taxon>Agaricomycetes</taxon>
        <taxon>Agaricomycetidae</taxon>
        <taxon>Agaricales</taxon>
        <taxon>Agaricineae</taxon>
        <taxon>Hydnangiaceae</taxon>
        <taxon>Laccaria</taxon>
    </lineage>
</organism>